<dbReference type="GO" id="GO:0006094">
    <property type="term" value="P:gluconeogenesis"/>
    <property type="evidence" value="ECO:0007669"/>
    <property type="project" value="TreeGrafter"/>
</dbReference>
<evidence type="ECO:0000256" key="3">
    <source>
        <dbReference type="ARBA" id="ARBA00004838"/>
    </source>
</evidence>
<dbReference type="InterPro" id="IPR036043">
    <property type="entry name" value="Phosphoglycerate_kinase_sf"/>
</dbReference>
<dbReference type="PROSITE" id="PS00111">
    <property type="entry name" value="PGLYCERATE_KINASE"/>
    <property type="match status" value="1"/>
</dbReference>
<feature type="binding site" evidence="14">
    <location>
        <position position="170"/>
    </location>
    <ligand>
        <name>(2R)-3-phosphoglycerate</name>
        <dbReference type="ChEBI" id="CHEBI:58272"/>
    </ligand>
</feature>
<evidence type="ECO:0000256" key="2">
    <source>
        <dbReference type="ARBA" id="ARBA00001946"/>
    </source>
</evidence>
<evidence type="ECO:0000256" key="14">
    <source>
        <dbReference type="PIRSR" id="PIRSR000724-1"/>
    </source>
</evidence>
<evidence type="ECO:0000256" key="15">
    <source>
        <dbReference type="PIRSR" id="PIRSR000724-2"/>
    </source>
</evidence>
<evidence type="ECO:0000256" key="13">
    <source>
        <dbReference type="ARBA" id="ARBA00023152"/>
    </source>
</evidence>
<sequence length="466" mass="50669">MLVLEQRLCAAIGPIVNYGSLQNKFIVNGCKFRVLRNFADKTDCPKAETKLPKKLSLKNVDVADKRVFMRVDFNVPMKDGKITNNQRILAALPTIQHVLLKECRSVVLASHLGRPEGKKDLKFSLAPVARELEKLLEWPVCFIDDCVSPMALEAAENPPKGAVMLLENLRFHAEETGSFKKGDEKVKVDAEKVKDFRCKLSKLADIYVNDAFGTAHRAHSSMMGEGYKVRAAGFLLDKELEYFAKALDNPKKPFLAILGGAKISDKIPLINNLLNNVDQMIVAGGMAFTFLKIINNMEIGKSLFDAEGSKMINDLMSKAKQKNVKILLPLDFKCAQKIDKDPGEIKLADVKQGVPKEFMGLDIGDKTIELYNKAIMEAKTIVWNGPPGLFENEKFAGGTKAMLQAIVCATEAGATTIVGGGDTATACKNFGGSDKVSHVSTGGGAALELLEGKILPGVAVLSDAKG</sequence>
<dbReference type="EC" id="2.7.2.3" evidence="6 16"/>
<dbReference type="CDD" id="cd00318">
    <property type="entry name" value="Phosphoglycerate_kinase"/>
    <property type="match status" value="1"/>
</dbReference>
<dbReference type="InterPro" id="IPR015911">
    <property type="entry name" value="Phosphoglycerate_kinase_CS"/>
</dbReference>
<dbReference type="GO" id="GO:0043531">
    <property type="term" value="F:ADP binding"/>
    <property type="evidence" value="ECO:0007669"/>
    <property type="project" value="TreeGrafter"/>
</dbReference>
<dbReference type="GO" id="GO:0005524">
    <property type="term" value="F:ATP binding"/>
    <property type="evidence" value="ECO:0007669"/>
    <property type="project" value="UniProtKB-KW"/>
</dbReference>
<dbReference type="Pfam" id="PF00162">
    <property type="entry name" value="PGK"/>
    <property type="match status" value="1"/>
</dbReference>
<dbReference type="InterPro" id="IPR015824">
    <property type="entry name" value="Phosphoglycerate_kinase_N"/>
</dbReference>
<dbReference type="GO" id="GO:0046872">
    <property type="term" value="F:metal ion binding"/>
    <property type="evidence" value="ECO:0007669"/>
    <property type="project" value="UniProtKB-KW"/>
</dbReference>
<reference evidence="19" key="1">
    <citation type="submission" date="2025-08" db="UniProtKB">
        <authorList>
            <consortium name="RefSeq"/>
        </authorList>
    </citation>
    <scope>IDENTIFICATION</scope>
    <source>
        <strain evidence="19">15112-1751.03</strain>
        <tissue evidence="19">Whole Adult</tissue>
    </source>
</reference>
<dbReference type="PANTHER" id="PTHR11406">
    <property type="entry name" value="PHOSPHOGLYCERATE KINASE"/>
    <property type="match status" value="1"/>
</dbReference>
<evidence type="ECO:0000256" key="16">
    <source>
        <dbReference type="RuleBase" id="RU000532"/>
    </source>
</evidence>
<keyword evidence="9" id="KW-0547">Nucleotide-binding</keyword>
<feature type="binding site" evidence="14">
    <location>
        <position position="87"/>
    </location>
    <ligand>
        <name>(2R)-3-phosphoglycerate</name>
        <dbReference type="ChEBI" id="CHEBI:58272"/>
    </ligand>
</feature>
<organism evidence="18 19">
    <name type="scientific">Drosophila albomicans</name>
    <name type="common">Fruit fly</name>
    <dbReference type="NCBI Taxonomy" id="7291"/>
    <lineage>
        <taxon>Eukaryota</taxon>
        <taxon>Metazoa</taxon>
        <taxon>Ecdysozoa</taxon>
        <taxon>Arthropoda</taxon>
        <taxon>Hexapoda</taxon>
        <taxon>Insecta</taxon>
        <taxon>Pterygota</taxon>
        <taxon>Neoptera</taxon>
        <taxon>Endopterygota</taxon>
        <taxon>Diptera</taxon>
        <taxon>Brachycera</taxon>
        <taxon>Muscomorpha</taxon>
        <taxon>Ephydroidea</taxon>
        <taxon>Drosophilidae</taxon>
        <taxon>Drosophila</taxon>
    </lineage>
</organism>
<evidence type="ECO:0000256" key="1">
    <source>
        <dbReference type="ARBA" id="ARBA00000642"/>
    </source>
</evidence>
<gene>
    <name evidence="19" type="primary">LOC117564374</name>
</gene>
<dbReference type="UniPathway" id="UPA00109">
    <property type="reaction ID" value="UER00185"/>
</dbReference>
<evidence type="ECO:0000256" key="9">
    <source>
        <dbReference type="ARBA" id="ARBA00022741"/>
    </source>
</evidence>
<evidence type="ECO:0000313" key="18">
    <source>
        <dbReference type="Proteomes" id="UP000515160"/>
    </source>
</evidence>
<dbReference type="PIRSF" id="PIRSF000724">
    <property type="entry name" value="Pgk"/>
    <property type="match status" value="1"/>
</dbReference>
<dbReference type="HAMAP" id="MF_00145">
    <property type="entry name" value="Phosphoglyc_kinase"/>
    <property type="match status" value="1"/>
</dbReference>
<dbReference type="FunFam" id="3.40.50.1260:FF:000006">
    <property type="entry name" value="Phosphoglycerate kinase"/>
    <property type="match status" value="1"/>
</dbReference>
<keyword evidence="18" id="KW-1185">Reference proteome</keyword>
<dbReference type="GO" id="GO:0005829">
    <property type="term" value="C:cytosol"/>
    <property type="evidence" value="ECO:0007669"/>
    <property type="project" value="TreeGrafter"/>
</dbReference>
<feature type="binding site" evidence="15">
    <location>
        <begin position="420"/>
        <end position="423"/>
    </location>
    <ligand>
        <name>ATP</name>
        <dbReference type="ChEBI" id="CHEBI:30616"/>
    </ligand>
</feature>
<evidence type="ECO:0000256" key="8">
    <source>
        <dbReference type="ARBA" id="ARBA00022723"/>
    </source>
</evidence>
<evidence type="ECO:0000256" key="7">
    <source>
        <dbReference type="ARBA" id="ARBA00022679"/>
    </source>
</evidence>
<comment type="cofactor">
    <cofactor evidence="2">
        <name>Mg(2+)</name>
        <dbReference type="ChEBI" id="CHEBI:18420"/>
    </cofactor>
</comment>
<dbReference type="SUPFAM" id="SSF53748">
    <property type="entry name" value="Phosphoglycerate kinase"/>
    <property type="match status" value="1"/>
</dbReference>
<keyword evidence="10 16" id="KW-0418">Kinase</keyword>
<accession>A0A6P8XJZ3</accession>
<dbReference type="AlphaFoldDB" id="A0A6P8XJZ3"/>
<protein>
    <recommendedName>
        <fullName evidence="6 16">Phosphoglycerate kinase</fullName>
        <ecNumber evidence="6 16">2.7.2.3</ecNumber>
    </recommendedName>
</protein>
<dbReference type="Proteomes" id="UP000515160">
    <property type="component" value="Chromosome 2L"/>
</dbReference>
<dbReference type="GeneID" id="117564374"/>
<feature type="binding site" evidence="15">
    <location>
        <position position="391"/>
    </location>
    <ligand>
        <name>ATP</name>
        <dbReference type="ChEBI" id="CHEBI:30616"/>
    </ligand>
</feature>
<dbReference type="RefSeq" id="XP_034098982.1">
    <property type="nucleotide sequence ID" value="XM_034243091.2"/>
</dbReference>
<comment type="catalytic activity">
    <reaction evidence="1 16">
        <text>(2R)-3-phosphoglycerate + ATP = (2R)-3-phospho-glyceroyl phosphate + ADP</text>
        <dbReference type="Rhea" id="RHEA:14801"/>
        <dbReference type="ChEBI" id="CHEBI:30616"/>
        <dbReference type="ChEBI" id="CHEBI:57604"/>
        <dbReference type="ChEBI" id="CHEBI:58272"/>
        <dbReference type="ChEBI" id="CHEBI:456216"/>
        <dbReference type="EC" id="2.7.2.3"/>
    </reaction>
</comment>
<dbReference type="InterPro" id="IPR001576">
    <property type="entry name" value="Phosphoglycerate_kinase"/>
</dbReference>
<keyword evidence="13" id="KW-0324">Glycolysis</keyword>
<comment type="similarity">
    <text evidence="4 16">Belongs to the phosphoglycerate kinase family.</text>
</comment>
<dbReference type="GO" id="GO:0004618">
    <property type="term" value="F:phosphoglycerate kinase activity"/>
    <property type="evidence" value="ECO:0007669"/>
    <property type="project" value="UniProtKB-EC"/>
</dbReference>
<dbReference type="PRINTS" id="PR00477">
    <property type="entry name" value="PHGLYCKINASE"/>
</dbReference>
<feature type="binding site" evidence="15">
    <location>
        <position position="360"/>
    </location>
    <ligand>
        <name>ATP</name>
        <dbReference type="ChEBI" id="CHEBI:30616"/>
    </ligand>
</feature>
<dbReference type="PANTHER" id="PTHR11406:SF0">
    <property type="entry name" value="PHOSPHOGLYCERATE KINASE"/>
    <property type="match status" value="1"/>
</dbReference>
<comment type="pathway">
    <text evidence="3 16">Carbohydrate degradation; glycolysis; pyruvate from D-glyceraldehyde 3-phosphate: step 2/5.</text>
</comment>
<evidence type="ECO:0000256" key="4">
    <source>
        <dbReference type="ARBA" id="ARBA00008982"/>
    </source>
</evidence>
<evidence type="ECO:0000256" key="12">
    <source>
        <dbReference type="ARBA" id="ARBA00022842"/>
    </source>
</evidence>
<feature type="binding site" evidence="14">
    <location>
        <position position="217"/>
    </location>
    <ligand>
        <name>(2R)-3-phosphoglycerate</name>
        <dbReference type="ChEBI" id="CHEBI:58272"/>
    </ligand>
</feature>
<evidence type="ECO:0000256" key="11">
    <source>
        <dbReference type="ARBA" id="ARBA00022840"/>
    </source>
</evidence>
<evidence type="ECO:0000256" key="10">
    <source>
        <dbReference type="ARBA" id="ARBA00022777"/>
    </source>
</evidence>
<name>A0A6P8XJZ3_DROAB</name>
<evidence type="ECO:0000256" key="5">
    <source>
        <dbReference type="ARBA" id="ARBA00011245"/>
    </source>
</evidence>
<comment type="subunit">
    <text evidence="5 17">Monomer.</text>
</comment>
<proteinExistence type="inferred from homology"/>
<keyword evidence="7 16" id="KW-0808">Transferase</keyword>
<feature type="binding site" evidence="14">
    <location>
        <begin position="111"/>
        <end position="114"/>
    </location>
    <ligand>
        <name>substrate</name>
    </ligand>
</feature>
<dbReference type="FunFam" id="3.40.50.1260:FF:000003">
    <property type="entry name" value="Phosphoglycerate kinase"/>
    <property type="match status" value="1"/>
</dbReference>
<evidence type="ECO:0000256" key="6">
    <source>
        <dbReference type="ARBA" id="ARBA00013061"/>
    </source>
</evidence>
<dbReference type="OrthoDB" id="275353at2759"/>
<evidence type="ECO:0000256" key="17">
    <source>
        <dbReference type="RuleBase" id="RU000696"/>
    </source>
</evidence>
<feature type="binding site" evidence="14">
    <location>
        <begin position="72"/>
        <end position="74"/>
    </location>
    <ligand>
        <name>substrate</name>
    </ligand>
</feature>
<keyword evidence="12" id="KW-0460">Magnesium</keyword>
<keyword evidence="8" id="KW-0479">Metal-binding</keyword>
<feature type="binding site" evidence="15">
    <location>
        <position position="266"/>
    </location>
    <ligand>
        <name>ATP</name>
        <dbReference type="ChEBI" id="CHEBI:30616"/>
    </ligand>
</feature>
<keyword evidence="11 15" id="KW-0067">ATP-binding</keyword>
<evidence type="ECO:0000313" key="19">
    <source>
        <dbReference type="RefSeq" id="XP_034098982.1"/>
    </source>
</evidence>
<dbReference type="Gene3D" id="3.40.50.1260">
    <property type="entry name" value="Phosphoglycerate kinase, N-terminal domain"/>
    <property type="match status" value="3"/>
</dbReference>
<dbReference type="GO" id="GO:0006096">
    <property type="term" value="P:glycolytic process"/>
    <property type="evidence" value="ECO:0007669"/>
    <property type="project" value="UniProtKB-UniPathway"/>
</dbReference>